<keyword evidence="13 17" id="KW-0472">Membrane</keyword>
<dbReference type="Gene3D" id="1.10.510.10">
    <property type="entry name" value="Transferase(Phosphotransferase) domain 1"/>
    <property type="match status" value="1"/>
</dbReference>
<evidence type="ECO:0000256" key="12">
    <source>
        <dbReference type="ARBA" id="ARBA00023004"/>
    </source>
</evidence>
<proteinExistence type="inferred from homology"/>
<dbReference type="Pfam" id="PF07847">
    <property type="entry name" value="PCO_ADO"/>
    <property type="match status" value="1"/>
</dbReference>
<evidence type="ECO:0000256" key="6">
    <source>
        <dbReference type="ARBA" id="ARBA00022614"/>
    </source>
</evidence>
<dbReference type="Gene3D" id="2.60.120.10">
    <property type="entry name" value="Jelly Rolls"/>
    <property type="match status" value="1"/>
</dbReference>
<keyword evidence="12" id="KW-0408">Iron</keyword>
<dbReference type="EC" id="1.13.11.20" evidence="5"/>
<dbReference type="GO" id="GO:0016020">
    <property type="term" value="C:membrane"/>
    <property type="evidence" value="ECO:0007669"/>
    <property type="project" value="UniProtKB-SubCell"/>
</dbReference>
<dbReference type="PANTHER" id="PTHR48006">
    <property type="entry name" value="LEUCINE-RICH REPEAT-CONTAINING PROTEIN DDB_G0281931-RELATED"/>
    <property type="match status" value="1"/>
</dbReference>
<comment type="cofactor">
    <cofactor evidence="1">
        <name>Fe(2+)</name>
        <dbReference type="ChEBI" id="CHEBI:29033"/>
    </cofactor>
</comment>
<evidence type="ECO:0000256" key="13">
    <source>
        <dbReference type="ARBA" id="ARBA00023136"/>
    </source>
</evidence>
<dbReference type="InterPro" id="IPR002068">
    <property type="entry name" value="A-crystallin/Hsp20_dom"/>
</dbReference>
<evidence type="ECO:0000256" key="1">
    <source>
        <dbReference type="ARBA" id="ARBA00001954"/>
    </source>
</evidence>
<evidence type="ECO:0000256" key="11">
    <source>
        <dbReference type="ARBA" id="ARBA00023002"/>
    </source>
</evidence>
<evidence type="ECO:0000256" key="15">
    <source>
        <dbReference type="PROSITE-ProRule" id="PRU00285"/>
    </source>
</evidence>
<evidence type="ECO:0000256" key="16">
    <source>
        <dbReference type="SAM" id="MobiDB-lite"/>
    </source>
</evidence>
<evidence type="ECO:0000256" key="8">
    <source>
        <dbReference type="ARBA" id="ARBA00022723"/>
    </source>
</evidence>
<dbReference type="InterPro" id="IPR004883">
    <property type="entry name" value="LOB"/>
</dbReference>
<keyword evidence="10 17" id="KW-1133">Transmembrane helix</keyword>
<comment type="subcellular location">
    <subcellularLocation>
        <location evidence="2">Membrane</location>
    </subcellularLocation>
</comment>
<feature type="domain" description="LOB" evidence="20">
    <location>
        <begin position="1219"/>
        <end position="1321"/>
    </location>
</feature>
<dbReference type="Pfam" id="PF00560">
    <property type="entry name" value="LRR_1"/>
    <property type="match status" value="2"/>
</dbReference>
<evidence type="ECO:0000256" key="10">
    <source>
        <dbReference type="ARBA" id="ARBA00022989"/>
    </source>
</evidence>
<comment type="similarity">
    <text evidence="3">Belongs to the LOB domain-containing protein family.</text>
</comment>
<dbReference type="Gene3D" id="3.80.10.10">
    <property type="entry name" value="Ribonuclease Inhibitor"/>
    <property type="match status" value="2"/>
</dbReference>
<dbReference type="PROSITE" id="PS50011">
    <property type="entry name" value="PROTEIN_KINASE_DOM"/>
    <property type="match status" value="1"/>
</dbReference>
<dbReference type="GO" id="GO:0005524">
    <property type="term" value="F:ATP binding"/>
    <property type="evidence" value="ECO:0007669"/>
    <property type="project" value="InterPro"/>
</dbReference>
<evidence type="ECO:0000256" key="2">
    <source>
        <dbReference type="ARBA" id="ARBA00004370"/>
    </source>
</evidence>
<evidence type="ECO:0000256" key="9">
    <source>
        <dbReference type="ARBA" id="ARBA00022737"/>
    </source>
</evidence>
<dbReference type="PROSITE" id="PS01031">
    <property type="entry name" value="SHSP"/>
    <property type="match status" value="1"/>
</dbReference>
<dbReference type="InterPro" id="IPR011051">
    <property type="entry name" value="RmlC_Cupin_sf"/>
</dbReference>
<evidence type="ECO:0000256" key="3">
    <source>
        <dbReference type="ARBA" id="ARBA00005474"/>
    </source>
</evidence>
<comment type="similarity">
    <text evidence="15">Belongs to the small heat shock protein (HSP20) family.</text>
</comment>
<dbReference type="CDD" id="cd20289">
    <property type="entry name" value="cupin_ADO"/>
    <property type="match status" value="1"/>
</dbReference>
<reference evidence="21 22" key="1">
    <citation type="journal article" date="2019" name="Nat. Plants">
        <title>Genome sequencing of Musa balbisiana reveals subgenome evolution and function divergence in polyploid bananas.</title>
        <authorList>
            <person name="Yao X."/>
        </authorList>
    </citation>
    <scope>NUCLEOTIDE SEQUENCE [LARGE SCALE GENOMIC DNA]</scope>
    <source>
        <strain evidence="22">cv. DH-PKW</strain>
        <tissue evidence="21">Leaves</tissue>
    </source>
</reference>
<keyword evidence="11" id="KW-0560">Oxidoreductase</keyword>
<feature type="transmembrane region" description="Helical" evidence="17">
    <location>
        <begin position="100"/>
        <end position="119"/>
    </location>
</feature>
<evidence type="ECO:0000256" key="4">
    <source>
        <dbReference type="ARBA" id="ARBA00006622"/>
    </source>
</evidence>
<keyword evidence="6" id="KW-0433">Leucine-rich repeat</keyword>
<sequence>MDKSYEVFTPSFEWIRGKAADTLRVRLQGFEKNQIKVQADNEGGLRITGERPLGGNRWSKLWQDFAVPEDCSVEAMQAKFQEETLWVTLPKRGAQKGKELLLNAVVAVLVFLGLALLAFCPESVKLVPWAVSRRALGAWMKVEASNGEEEKRSGSKRNGERLVRGRRCRRRTRCRVTAIQRLFLACKSVFKGPGTIPEPADVEMLQLLLGISSEPLPHPRVALHELIRFGSFSDKMRPEDVGLSTDLLFFKSKISSKGTPRITYATIYKCDNFSMCIFFLPPKAVIPLHDHPGMTVFSKLLLGSMHIKSYDWLDPVTSSFSTPSAKLRLAKLVLDSEFTAPCNTSILYPTTGGNIHTFTAITPCAVLDVLGPPYSKEDDHDITYYQDHSYRKYSDGDTDQGGVEDHCHRWLEEIDVSRYLKMDGVAYLGPQLKNVVEDRVGLSSAVVHLGASRQQHTVALGLMKNLLVRSEQKSIQADKFPLPKMAVGSYPSCLLILSMILILTPCAHQLQPAEVLSLLRIKRLLNFPAVLSRWNVDTDFCSYEANPYVTIICYEESITQLHITGNKSAPPLPRSFSMTLLFATLYRLPNLKVLSLTSLGLWGTLTGKISRLSSLEIVNMSTNYLYGAIPKQVSRLTNLQTLILDHNMFSGRVPDLLGELPRLSVLSLKNNSLSGPLPDSFSSLKPLRVLVLSSNSLSGELPDLNSLSNLQVLDLENNYFGPRFPSLGRKVVTLVLRKNRFSGGLPAEVNTYYLLEHLDISFNRYTGPFPASLLSLPSIHYLSISGNRFTGMLLQSMSCNGELEYVDLSSNLLTGNLPTCLISDSKNRVALYSANCFATKDHSQHPLSFCQNQALAVGIIPHKENKVSATMKPALNKSQRSLAEHASVGYSSQLLPDASYILQTMKLGELGVPPYRSFSLEELEAATNNFDTSSFMGEGSHGQMYRGKLQDGSLVAIRCLKLKKALNSQNFSRHIELISKLRHHHLVSALGHGFEYYLDDSSVSRLFIVFEFVSNGTLRTNISEGVPGETLPWTQRISAAIGVVKGIQFLHGGMVPGLFANELKITNVLLDEHLVAKISSYNLPILAQDMKCEMMVGSSSSGLREPNERTKYMDKIDIHDLGVILLEIITGRPIICNSEVVNIMKNQKASPTGTPPSRAQRGAQLFFNPGLDGCTTMDPDGGGEKECGEKPNRRAARVDAGKRAAAVTPGSPREGTAGSPCGACKFLRRKCLPGCVFAAHFASEQGPARFAAVHKIFAFYRKVAALQAELSMVHSQLLNTRLAVASVLQASHRAQHMAALQPAYSNNSSASRDMVDAGSFPESLDLGDTDPASRDLEPLQLLQQSQDEEEDASHDSVAFRNEPFVPK</sequence>
<keyword evidence="7 17" id="KW-0812">Transmembrane</keyword>
<dbReference type="Gene3D" id="3.30.200.20">
    <property type="entry name" value="Phosphorylase Kinase, domain 1"/>
    <property type="match status" value="1"/>
</dbReference>
<comment type="catalytic activity">
    <reaction evidence="14">
        <text>L-cysteine + O2 = 3-sulfino-L-alanine + H(+)</text>
        <dbReference type="Rhea" id="RHEA:20441"/>
        <dbReference type="ChEBI" id="CHEBI:15378"/>
        <dbReference type="ChEBI" id="CHEBI:15379"/>
        <dbReference type="ChEBI" id="CHEBI:35235"/>
        <dbReference type="ChEBI" id="CHEBI:61085"/>
        <dbReference type="EC" id="1.13.11.20"/>
    </reaction>
    <physiologicalReaction direction="left-to-right" evidence="14">
        <dbReference type="Rhea" id="RHEA:20442"/>
    </physiologicalReaction>
</comment>
<dbReference type="InterPro" id="IPR014710">
    <property type="entry name" value="RmlC-like_jellyroll"/>
</dbReference>
<evidence type="ECO:0000313" key="22">
    <source>
        <dbReference type="Proteomes" id="UP000317650"/>
    </source>
</evidence>
<dbReference type="PROSITE" id="PS51450">
    <property type="entry name" value="LRR"/>
    <property type="match status" value="1"/>
</dbReference>
<organism evidence="21 22">
    <name type="scientific">Musa balbisiana</name>
    <name type="common">Banana</name>
    <dbReference type="NCBI Taxonomy" id="52838"/>
    <lineage>
        <taxon>Eukaryota</taxon>
        <taxon>Viridiplantae</taxon>
        <taxon>Streptophyta</taxon>
        <taxon>Embryophyta</taxon>
        <taxon>Tracheophyta</taxon>
        <taxon>Spermatophyta</taxon>
        <taxon>Magnoliopsida</taxon>
        <taxon>Liliopsida</taxon>
        <taxon>Zingiberales</taxon>
        <taxon>Musaceae</taxon>
        <taxon>Musa</taxon>
    </lineage>
</organism>
<dbReference type="Pfam" id="PF03195">
    <property type="entry name" value="LOB"/>
    <property type="match status" value="1"/>
</dbReference>
<dbReference type="GO" id="GO:0070483">
    <property type="term" value="P:detection of hypoxia"/>
    <property type="evidence" value="ECO:0007669"/>
    <property type="project" value="UniProtKB-ARBA"/>
</dbReference>
<accession>A0A4S8IF91</accession>
<evidence type="ECO:0000256" key="14">
    <source>
        <dbReference type="ARBA" id="ARBA00024284"/>
    </source>
</evidence>
<dbReference type="Pfam" id="PF00069">
    <property type="entry name" value="Pkinase"/>
    <property type="match status" value="1"/>
</dbReference>
<dbReference type="STRING" id="52838.A0A4S8IF91"/>
<evidence type="ECO:0000256" key="17">
    <source>
        <dbReference type="SAM" id="Phobius"/>
    </source>
</evidence>
<dbReference type="PANTHER" id="PTHR48006:SF84">
    <property type="entry name" value="REPEAT TRANSMEMBRANE PROTEIN KINASE, PUTATIVE, EXPRESSED-RELATED"/>
    <property type="match status" value="1"/>
</dbReference>
<keyword evidence="9" id="KW-0677">Repeat</keyword>
<dbReference type="InterPro" id="IPR051824">
    <property type="entry name" value="LRR_Rcpt-Like_S/T_Kinase"/>
</dbReference>
<dbReference type="GO" id="GO:0046872">
    <property type="term" value="F:metal ion binding"/>
    <property type="evidence" value="ECO:0007669"/>
    <property type="project" value="UniProtKB-KW"/>
</dbReference>
<keyword evidence="22" id="KW-1185">Reference proteome</keyword>
<dbReference type="FunFam" id="3.80.10.10:FF:000383">
    <property type="entry name" value="Leucine-rich repeat receptor protein kinase EMS1"/>
    <property type="match status" value="1"/>
</dbReference>
<protein>
    <recommendedName>
        <fullName evidence="5">cysteine dioxygenase</fullName>
        <ecNumber evidence="5">1.13.11.20</ecNumber>
    </recommendedName>
</protein>
<feature type="domain" description="Protein kinase" evidence="19">
    <location>
        <begin position="930"/>
        <end position="1207"/>
    </location>
</feature>
<gene>
    <name evidence="21" type="ORF">C4D60_Mb09t09620</name>
</gene>
<name>A0A4S8IF91_MUSBA</name>
<dbReference type="GO" id="GO:0004672">
    <property type="term" value="F:protein kinase activity"/>
    <property type="evidence" value="ECO:0007669"/>
    <property type="project" value="InterPro"/>
</dbReference>
<keyword evidence="8" id="KW-0479">Metal-binding</keyword>
<dbReference type="InterPro" id="IPR011009">
    <property type="entry name" value="Kinase-like_dom_sf"/>
</dbReference>
<dbReference type="CDD" id="cd06464">
    <property type="entry name" value="ACD_sHsps-like"/>
    <property type="match status" value="1"/>
</dbReference>
<dbReference type="InterPro" id="IPR008978">
    <property type="entry name" value="HSP20-like_chaperone"/>
</dbReference>
<evidence type="ECO:0000256" key="7">
    <source>
        <dbReference type="ARBA" id="ARBA00022692"/>
    </source>
</evidence>
<dbReference type="Proteomes" id="UP000317650">
    <property type="component" value="Chromosome 9"/>
</dbReference>
<comment type="similarity">
    <text evidence="4">Belongs to the cysteine dioxygenase family.</text>
</comment>
<dbReference type="GO" id="GO:0017172">
    <property type="term" value="F:cysteine dioxygenase activity"/>
    <property type="evidence" value="ECO:0007669"/>
    <property type="project" value="UniProtKB-EC"/>
</dbReference>
<feature type="region of interest" description="Disordered" evidence="16">
    <location>
        <begin position="1319"/>
        <end position="1367"/>
    </location>
</feature>
<evidence type="ECO:0000313" key="21">
    <source>
        <dbReference type="EMBL" id="THU46883.1"/>
    </source>
</evidence>
<dbReference type="SUPFAM" id="SSF49764">
    <property type="entry name" value="HSP20-like chaperones"/>
    <property type="match status" value="1"/>
</dbReference>
<dbReference type="SUPFAM" id="SSF51182">
    <property type="entry name" value="RmlC-like cupins"/>
    <property type="match status" value="1"/>
</dbReference>
<dbReference type="FunFam" id="3.30.200.20:FF:000285">
    <property type="entry name" value="Putative inactive leucine-rich repeat receptor-like protein kinase"/>
    <property type="match status" value="1"/>
</dbReference>
<dbReference type="Gene3D" id="2.60.40.790">
    <property type="match status" value="1"/>
</dbReference>
<evidence type="ECO:0000259" key="18">
    <source>
        <dbReference type="PROSITE" id="PS01031"/>
    </source>
</evidence>
<dbReference type="InterPro" id="IPR000719">
    <property type="entry name" value="Prot_kinase_dom"/>
</dbReference>
<feature type="domain" description="SHSP" evidence="18">
    <location>
        <begin position="3"/>
        <end position="107"/>
    </location>
</feature>
<evidence type="ECO:0000259" key="20">
    <source>
        <dbReference type="PROSITE" id="PS50891"/>
    </source>
</evidence>
<dbReference type="SUPFAM" id="SSF56112">
    <property type="entry name" value="Protein kinase-like (PK-like)"/>
    <property type="match status" value="1"/>
</dbReference>
<dbReference type="InterPro" id="IPR012864">
    <property type="entry name" value="PCO/ADO"/>
</dbReference>
<evidence type="ECO:0000256" key="5">
    <source>
        <dbReference type="ARBA" id="ARBA00013133"/>
    </source>
</evidence>
<comment type="caution">
    <text evidence="21">The sequence shown here is derived from an EMBL/GenBank/DDBJ whole genome shotgun (WGS) entry which is preliminary data.</text>
</comment>
<dbReference type="InterPro" id="IPR001611">
    <property type="entry name" value="Leu-rich_rpt"/>
</dbReference>
<dbReference type="InterPro" id="IPR032675">
    <property type="entry name" value="LRR_dom_sf"/>
</dbReference>
<dbReference type="SUPFAM" id="SSF52058">
    <property type="entry name" value="L domain-like"/>
    <property type="match status" value="1"/>
</dbReference>
<evidence type="ECO:0000259" key="19">
    <source>
        <dbReference type="PROSITE" id="PS50011"/>
    </source>
</evidence>
<dbReference type="PROSITE" id="PS50891">
    <property type="entry name" value="LOB"/>
    <property type="match status" value="1"/>
</dbReference>
<dbReference type="EMBL" id="PYDT01000010">
    <property type="protein sequence ID" value="THU46883.1"/>
    <property type="molecule type" value="Genomic_DNA"/>
</dbReference>